<organism evidence="1 2">
    <name type="scientific">Phocaeicola coprocola</name>
    <dbReference type="NCBI Taxonomy" id="310298"/>
    <lineage>
        <taxon>Bacteria</taxon>
        <taxon>Pseudomonadati</taxon>
        <taxon>Bacteroidota</taxon>
        <taxon>Bacteroidia</taxon>
        <taxon>Bacteroidales</taxon>
        <taxon>Bacteroidaceae</taxon>
        <taxon>Phocaeicola</taxon>
    </lineage>
</organism>
<dbReference type="EMBL" id="QRUU01000106">
    <property type="protein sequence ID" value="RGR89570.1"/>
    <property type="molecule type" value="Genomic_DNA"/>
</dbReference>
<dbReference type="Proteomes" id="UP000285864">
    <property type="component" value="Unassembled WGS sequence"/>
</dbReference>
<reference evidence="1 2" key="1">
    <citation type="submission" date="2018-08" db="EMBL/GenBank/DDBJ databases">
        <title>A genome reference for cultivated species of the human gut microbiota.</title>
        <authorList>
            <person name="Zou Y."/>
            <person name="Xue W."/>
            <person name="Luo G."/>
        </authorList>
    </citation>
    <scope>NUCLEOTIDE SEQUENCE [LARGE SCALE GENOMIC DNA]</scope>
    <source>
        <strain evidence="1 2">AF24-2</strain>
    </source>
</reference>
<protein>
    <submittedName>
        <fullName evidence="1">Uncharacterized protein</fullName>
    </submittedName>
</protein>
<dbReference type="AlphaFoldDB" id="A0A412G7U2"/>
<sequence length="62" mass="7539">MSFKVYKFINRKIGELPLKIKIKKVVISFVKEALKFFKQNYWDIPKKKYFCNQLALVVQRIE</sequence>
<proteinExistence type="predicted"/>
<accession>A0A412G7U2</accession>
<evidence type="ECO:0000313" key="2">
    <source>
        <dbReference type="Proteomes" id="UP000285864"/>
    </source>
</evidence>
<gene>
    <name evidence="1" type="ORF">DWY20_14095</name>
</gene>
<evidence type="ECO:0000313" key="1">
    <source>
        <dbReference type="EMBL" id="RGR89570.1"/>
    </source>
</evidence>
<keyword evidence="2" id="KW-1185">Reference proteome</keyword>
<comment type="caution">
    <text evidence="1">The sequence shown here is derived from an EMBL/GenBank/DDBJ whole genome shotgun (WGS) entry which is preliminary data.</text>
</comment>
<name>A0A412G7U2_9BACT</name>